<dbReference type="GO" id="GO:0005886">
    <property type="term" value="C:plasma membrane"/>
    <property type="evidence" value="ECO:0007669"/>
    <property type="project" value="TreeGrafter"/>
</dbReference>
<comment type="similarity">
    <text evidence="2 10">Belongs to the sodium:neurotransmitter symporter (SNF) (TC 2.A.22) family.</text>
</comment>
<feature type="disulfide bond" evidence="9">
    <location>
        <begin position="189"/>
        <end position="198"/>
    </location>
</feature>
<feature type="binding site" evidence="8">
    <location>
        <position position="87"/>
    </location>
    <ligand>
        <name>Na(+)</name>
        <dbReference type="ChEBI" id="CHEBI:29101"/>
        <label>1</label>
    </ligand>
</feature>
<protein>
    <recommendedName>
        <fullName evidence="10">Transporter</fullName>
    </recommendedName>
</protein>
<dbReference type="GO" id="GO:0089718">
    <property type="term" value="P:amino acid import across plasma membrane"/>
    <property type="evidence" value="ECO:0007669"/>
    <property type="project" value="TreeGrafter"/>
</dbReference>
<dbReference type="PANTHER" id="PTHR11616">
    <property type="entry name" value="SODIUM/CHLORIDE DEPENDENT TRANSPORTER"/>
    <property type="match status" value="1"/>
</dbReference>
<dbReference type="Pfam" id="PF00209">
    <property type="entry name" value="SNF"/>
    <property type="match status" value="1"/>
</dbReference>
<feature type="transmembrane region" description="Helical" evidence="12">
    <location>
        <begin position="533"/>
        <end position="552"/>
    </location>
</feature>
<dbReference type="PANTHER" id="PTHR11616:SF321">
    <property type="entry name" value="SODIUM-DEPENDENT NUTRIENT AMINO ACID TRANSPORTER 1-RELATED"/>
    <property type="match status" value="1"/>
</dbReference>
<feature type="transmembrane region" description="Helical" evidence="12">
    <location>
        <begin position="412"/>
        <end position="433"/>
    </location>
</feature>
<keyword evidence="7" id="KW-0325">Glycoprotein</keyword>
<dbReference type="PROSITE" id="PS50267">
    <property type="entry name" value="NA_NEUROTRAN_SYMP_3"/>
    <property type="match status" value="1"/>
</dbReference>
<feature type="transmembrane region" description="Helical" evidence="12">
    <location>
        <begin position="353"/>
        <end position="376"/>
    </location>
</feature>
<evidence type="ECO:0000256" key="11">
    <source>
        <dbReference type="SAM" id="MobiDB-lite"/>
    </source>
</evidence>
<feature type="transmembrane region" description="Helical" evidence="12">
    <location>
        <begin position="324"/>
        <end position="341"/>
    </location>
</feature>
<feature type="binding site" evidence="8">
    <location>
        <position position="424"/>
    </location>
    <ligand>
        <name>Na(+)</name>
        <dbReference type="ChEBI" id="CHEBI:29101"/>
        <label>1</label>
    </ligand>
</feature>
<accession>A0A0H3YIU5</accession>
<dbReference type="GO" id="GO:0046872">
    <property type="term" value="F:metal ion binding"/>
    <property type="evidence" value="ECO:0007669"/>
    <property type="project" value="UniProtKB-KW"/>
</dbReference>
<feature type="binding site" evidence="8">
    <location>
        <position position="86"/>
    </location>
    <ligand>
        <name>Na(+)</name>
        <dbReference type="ChEBI" id="CHEBI:29101"/>
        <label>1</label>
    </ligand>
</feature>
<feature type="binding site" evidence="8">
    <location>
        <position position="359"/>
    </location>
    <ligand>
        <name>Na(+)</name>
        <dbReference type="ChEBI" id="CHEBI:29101"/>
        <label>1</label>
    </ligand>
</feature>
<proteinExistence type="evidence at transcript level"/>
<feature type="transmembrane region" description="Helical" evidence="12">
    <location>
        <begin position="150"/>
        <end position="177"/>
    </location>
</feature>
<reference evidence="13" key="1">
    <citation type="journal article" date="2015" name="Elife">
        <title>Stem cells and fluid flow drive cyst formation in an invertebrate excretory organ.</title>
        <authorList>
            <person name="Thi-Kim Vu H."/>
            <person name="Rink J.C."/>
            <person name="McKinney S.A."/>
            <person name="McClain M."/>
            <person name="Lakshmanaperumal N."/>
            <person name="Alexander R."/>
            <person name="Sanchez Alvarado A."/>
        </authorList>
    </citation>
    <scope>NUCLEOTIDE SEQUENCE</scope>
</reference>
<sequence>MNKDLTRIVVENEMNSSPIDCKIVNEALKSLALVDNNSRPKELFPEIVKDSSGEEIHITYSKQSTGPDRQTWGGKIEFLCSCVAMAVGLGNVWRFPYLCYKNGGGAFLVPYFSMLFLVGLPLFFMELAFGQFASLGPITVWSISPLFKGIGYGMVIASFILSTYYNVIIAQSLYYLFASFNTVLPWMFCDTTIKNSSCFDSTMDIYNWSLAHPNSTKVSPSEQYFEKNVLNISGSILDLGAPQWKLCLCLLLAWIVVLAVLLKGINSLGKVAYFTAIFPYVILCILLIRGSLLPGAMQGIIFYIKPRFDRIRDSKVWTDAATQIFFSLSCCNGNLITMSSYNNFKNNCCRDAVFVAILNCATSIFAGFVIFTNLGFMAHLKNTTIDNVVDKGPGLAFVVYPEALTHMFMAPLWSICFFLMMITLGFGSQFAIVETVLAGIQDELRRLRLLKSQFHVIIFRVSICILCFLLGIPMTCRGGMYILNMLDYVISGYVLLVLALLEIIVICYFYGINRFRKDIALMTTKRPNWYWRIMWMYISPGVISLLIIFYFVSGDTLKYGDFSYPQSFVTLTHFIALFPLIFVPSVFIYRYCKEGGWIILREVIKPKSEWGPADEENRQVFISSIMRMDEQSNAISGSKEAKMPSPDNMSTPIGDSFFQSKRSLLSKFSEVAAKENSKNPSN</sequence>
<feature type="region of interest" description="Disordered" evidence="11">
    <location>
        <begin position="634"/>
        <end position="656"/>
    </location>
</feature>
<evidence type="ECO:0000313" key="13">
    <source>
        <dbReference type="EMBL" id="AKN21426.1"/>
    </source>
</evidence>
<evidence type="ECO:0000256" key="1">
    <source>
        <dbReference type="ARBA" id="ARBA00004141"/>
    </source>
</evidence>
<keyword evidence="4 10" id="KW-0812">Transmembrane</keyword>
<keyword evidence="8" id="KW-0915">Sodium</keyword>
<comment type="subcellular location">
    <subcellularLocation>
        <location evidence="1">Membrane</location>
        <topology evidence="1">Multi-pass membrane protein</topology>
    </subcellularLocation>
</comment>
<feature type="binding site" evidence="8">
    <location>
        <position position="91"/>
    </location>
    <ligand>
        <name>Na(+)</name>
        <dbReference type="ChEBI" id="CHEBI:29101"/>
        <label>1</label>
    </ligand>
</feature>
<dbReference type="PRINTS" id="PR00176">
    <property type="entry name" value="NANEUSMPORT"/>
</dbReference>
<dbReference type="InterPro" id="IPR000175">
    <property type="entry name" value="Na/ntran_symport"/>
</dbReference>
<evidence type="ECO:0000256" key="12">
    <source>
        <dbReference type="SAM" id="Phobius"/>
    </source>
</evidence>
<evidence type="ECO:0000256" key="3">
    <source>
        <dbReference type="ARBA" id="ARBA00022448"/>
    </source>
</evidence>
<evidence type="ECO:0000256" key="7">
    <source>
        <dbReference type="ARBA" id="ARBA00023180"/>
    </source>
</evidence>
<keyword evidence="5 12" id="KW-1133">Transmembrane helix</keyword>
<keyword evidence="9" id="KW-1015">Disulfide bond</keyword>
<feature type="transmembrane region" description="Helical" evidence="12">
    <location>
        <begin position="454"/>
        <end position="472"/>
    </location>
</feature>
<evidence type="ECO:0000256" key="10">
    <source>
        <dbReference type="RuleBase" id="RU003732"/>
    </source>
</evidence>
<dbReference type="GO" id="GO:0005283">
    <property type="term" value="F:amino acid:sodium symporter activity"/>
    <property type="evidence" value="ECO:0007669"/>
    <property type="project" value="TreeGrafter"/>
</dbReference>
<keyword evidence="8" id="KW-0479">Metal-binding</keyword>
<keyword evidence="3 10" id="KW-0813">Transport</keyword>
<dbReference type="OrthoDB" id="6581954at2759"/>
<dbReference type="InterPro" id="IPR037272">
    <property type="entry name" value="SNS_sf"/>
</dbReference>
<feature type="transmembrane region" description="Helical" evidence="12">
    <location>
        <begin position="108"/>
        <end position="129"/>
    </location>
</feature>
<evidence type="ECO:0000256" key="4">
    <source>
        <dbReference type="ARBA" id="ARBA00022692"/>
    </source>
</evidence>
<evidence type="ECO:0000256" key="9">
    <source>
        <dbReference type="PIRSR" id="PIRSR600175-2"/>
    </source>
</evidence>
<name>A0A0H3YIU5_SCHMD</name>
<evidence type="ECO:0000256" key="8">
    <source>
        <dbReference type="PIRSR" id="PIRSR600175-1"/>
    </source>
</evidence>
<dbReference type="EMBL" id="KT163476">
    <property type="protein sequence ID" value="AKN21426.1"/>
    <property type="molecule type" value="mRNA"/>
</dbReference>
<keyword evidence="6 12" id="KW-0472">Membrane</keyword>
<feature type="transmembrane region" description="Helical" evidence="12">
    <location>
        <begin position="243"/>
        <end position="265"/>
    </location>
</feature>
<dbReference type="PROSITE" id="PS00610">
    <property type="entry name" value="NA_NEUROTRAN_SYMP_1"/>
    <property type="match status" value="1"/>
</dbReference>
<evidence type="ECO:0000256" key="6">
    <source>
        <dbReference type="ARBA" id="ARBA00023136"/>
    </source>
</evidence>
<dbReference type="SUPFAM" id="SSF161070">
    <property type="entry name" value="SNF-like"/>
    <property type="match status" value="1"/>
</dbReference>
<dbReference type="AlphaFoldDB" id="A0A0H3YIU5"/>
<gene>
    <name evidence="13" type="primary">slc6a-6</name>
</gene>
<feature type="transmembrane region" description="Helical" evidence="12">
    <location>
        <begin position="572"/>
        <end position="592"/>
    </location>
</feature>
<organism evidence="13">
    <name type="scientific">Schmidtea mediterranea</name>
    <name type="common">Freshwater planarian flatworm</name>
    <dbReference type="NCBI Taxonomy" id="79327"/>
    <lineage>
        <taxon>Eukaryota</taxon>
        <taxon>Metazoa</taxon>
        <taxon>Spiralia</taxon>
        <taxon>Lophotrochozoa</taxon>
        <taxon>Platyhelminthes</taxon>
        <taxon>Rhabditophora</taxon>
        <taxon>Seriata</taxon>
        <taxon>Tricladida</taxon>
        <taxon>Continenticola</taxon>
        <taxon>Geoplanoidea</taxon>
        <taxon>Dugesiidae</taxon>
        <taxon>Schmidtea</taxon>
    </lineage>
</organism>
<feature type="compositionally biased region" description="Polar residues" evidence="11">
    <location>
        <begin position="647"/>
        <end position="656"/>
    </location>
</feature>
<feature type="binding site" evidence="8">
    <location>
        <position position="428"/>
    </location>
    <ligand>
        <name>Na(+)</name>
        <dbReference type="ChEBI" id="CHEBI:29101"/>
        <label>1</label>
    </ligand>
</feature>
<keyword evidence="10" id="KW-0769">Symport</keyword>
<evidence type="ECO:0000256" key="5">
    <source>
        <dbReference type="ARBA" id="ARBA00022989"/>
    </source>
</evidence>
<feature type="transmembrane region" description="Helical" evidence="12">
    <location>
        <begin position="492"/>
        <end position="512"/>
    </location>
</feature>
<evidence type="ECO:0000256" key="2">
    <source>
        <dbReference type="ARBA" id="ARBA00006459"/>
    </source>
</evidence>
<feature type="transmembrane region" description="Helical" evidence="12">
    <location>
        <begin position="277"/>
        <end position="304"/>
    </location>
</feature>
<feature type="binding site" evidence="8">
    <location>
        <position position="327"/>
    </location>
    <ligand>
        <name>Na(+)</name>
        <dbReference type="ChEBI" id="CHEBI:29101"/>
        <label>1</label>
    </ligand>
</feature>